<evidence type="ECO:0000313" key="1">
    <source>
        <dbReference type="EMBL" id="CAF4776259.1"/>
    </source>
</evidence>
<protein>
    <submittedName>
        <fullName evidence="1">Uncharacterized protein</fullName>
    </submittedName>
</protein>
<dbReference type="InterPro" id="IPR038499">
    <property type="entry name" value="BRO1_sf"/>
</dbReference>
<dbReference type="PANTHER" id="PTHR23032">
    <property type="entry name" value="BRO1 DOMAIN-CONTAINING PROTEIN BROX"/>
    <property type="match status" value="1"/>
</dbReference>
<gene>
    <name evidence="1" type="ORF">UJA718_LOCUS40154</name>
</gene>
<reference evidence="1" key="1">
    <citation type="submission" date="2021-02" db="EMBL/GenBank/DDBJ databases">
        <authorList>
            <person name="Nowell W R."/>
        </authorList>
    </citation>
    <scope>NUCLEOTIDE SEQUENCE</scope>
</reference>
<dbReference type="AlphaFoldDB" id="A0A821N0T6"/>
<feature type="non-terminal residue" evidence="1">
    <location>
        <position position="1"/>
    </location>
</feature>
<dbReference type="EMBL" id="CAJOBP010043856">
    <property type="protein sequence ID" value="CAF4776259.1"/>
    <property type="molecule type" value="Genomic_DNA"/>
</dbReference>
<dbReference type="Gene3D" id="1.25.40.280">
    <property type="entry name" value="alix/aip1 like domains"/>
    <property type="match status" value="1"/>
</dbReference>
<proteinExistence type="predicted"/>
<dbReference type="PANTHER" id="PTHR23032:SF13">
    <property type="entry name" value="BRO1 DOMAIN-CONTAINING PROTEIN BROX"/>
    <property type="match status" value="1"/>
</dbReference>
<organism evidence="1 2">
    <name type="scientific">Rotaria socialis</name>
    <dbReference type="NCBI Taxonomy" id="392032"/>
    <lineage>
        <taxon>Eukaryota</taxon>
        <taxon>Metazoa</taxon>
        <taxon>Spiralia</taxon>
        <taxon>Gnathifera</taxon>
        <taxon>Rotifera</taxon>
        <taxon>Eurotatoria</taxon>
        <taxon>Bdelloidea</taxon>
        <taxon>Philodinida</taxon>
        <taxon>Philodinidae</taxon>
        <taxon>Rotaria</taxon>
    </lineage>
</organism>
<accession>A0A821N0T6</accession>
<name>A0A821N0T6_9BILA</name>
<keyword evidence="2" id="KW-1185">Reference proteome</keyword>
<comment type="caution">
    <text evidence="1">The sequence shown here is derived from an EMBL/GenBank/DDBJ whole genome shotgun (WGS) entry which is preliminary data.</text>
</comment>
<dbReference type="InterPro" id="IPR038898">
    <property type="entry name" value="BROX"/>
</dbReference>
<dbReference type="Proteomes" id="UP000663873">
    <property type="component" value="Unassembled WGS sequence"/>
</dbReference>
<sequence length="120" mass="13686">PSDKDALDVHKSLRMAAGMFKHVMDVEIRKLNEVKLPPCSDINEKIIAAYYFSCMGEFHEITAARAMNAKQDNILISSISNQISQYFEMGGQQLSTLDEKIVGQWRMYFGLKSKFYLAEV</sequence>
<evidence type="ECO:0000313" key="2">
    <source>
        <dbReference type="Proteomes" id="UP000663873"/>
    </source>
</evidence>